<feature type="compositionally biased region" description="Basic residues" evidence="1">
    <location>
        <begin position="158"/>
        <end position="167"/>
    </location>
</feature>
<gene>
    <name evidence="2" type="ORF">C1SCF055_LOCUS7738</name>
</gene>
<reference evidence="3" key="2">
    <citation type="submission" date="2024-04" db="EMBL/GenBank/DDBJ databases">
        <authorList>
            <person name="Chen Y."/>
            <person name="Shah S."/>
            <person name="Dougan E. K."/>
            <person name="Thang M."/>
            <person name="Chan C."/>
        </authorList>
    </citation>
    <scope>NUCLEOTIDE SEQUENCE [LARGE SCALE GENOMIC DNA]</scope>
</reference>
<feature type="compositionally biased region" description="Polar residues" evidence="1">
    <location>
        <begin position="870"/>
        <end position="879"/>
    </location>
</feature>
<name>A0A9P1BX49_9DINO</name>
<comment type="caution">
    <text evidence="2">The sequence shown here is derived from an EMBL/GenBank/DDBJ whole genome shotgun (WGS) entry which is preliminary data.</text>
</comment>
<dbReference type="AlphaFoldDB" id="A0A9P1BX49"/>
<reference evidence="2" key="1">
    <citation type="submission" date="2022-10" db="EMBL/GenBank/DDBJ databases">
        <authorList>
            <person name="Chen Y."/>
            <person name="Dougan E. K."/>
            <person name="Chan C."/>
            <person name="Rhodes N."/>
            <person name="Thang M."/>
        </authorList>
    </citation>
    <scope>NUCLEOTIDE SEQUENCE</scope>
</reference>
<dbReference type="EMBL" id="CAMXCT030000513">
    <property type="protein sequence ID" value="CAL4767123.1"/>
    <property type="molecule type" value="Genomic_DNA"/>
</dbReference>
<feature type="region of interest" description="Disordered" evidence="1">
    <location>
        <begin position="855"/>
        <end position="894"/>
    </location>
</feature>
<keyword evidence="4" id="KW-1185">Reference proteome</keyword>
<dbReference type="EMBL" id="CAMXCT010000513">
    <property type="protein sequence ID" value="CAI3979811.1"/>
    <property type="molecule type" value="Genomic_DNA"/>
</dbReference>
<sequence length="1149" mass="127852">MCQLKFGQGMKRGLSVKLVRLGRILLNACHCQVQWCLMRKAIRDGKLQADVHGLCIFQGLCALPTLFVEQDDLISQAFRQNVKSAYISPVSSLQWTHMVLVTHFGDKVGTDYSQIFAWDNPLERRSNGKLLCNVLDRLLKGYETKVDAEGVAVEPPLAKKRRGRRAPSKKDDSQTSQPAPDGNRSEIRIGTVKVTAIKNLLMWVTPQAYKMMMHHSSVCGGERRSAFTEAVLAWRHLWPGSTPAEGMMPNEAEEFARRGAAAMQKKLLPDRVTSKPLQFGMDLTPEDHEALILKIVSVYESEMETKGDLAKINVDQLWSYRMVVQAWRQTVIHCAKADLDERSFQEVQSAIETGDALDQQLCQCLKSFPLEFGLTMLPDVKCLTDAGEMQDAEVDDVIEKAEKDEWISKFIAMEAKLKLDWKLLNSVSDGYEVLGDCLDWLSTQKKLKVAQHARDTVDRHMKFFCPVLAVENNESLPGDLEGLMASLPPLADPDGKRLMVFHLDFNIPNARNALSLKGLIPSLANCVGTTVVLCIFPNRSREDSECDPMEDEVDIVRKMREAGFKRQVPFFMPLRVPMEETTNQTQWDFGMRGRLMFWGGDDSGPNVFLQCSELVRTGKLPEGELCSEMLPITSSAAETERADGMRVCAATRSAQKGGEVWKIVYQQLMMTSKANPAAAPPLVRPKDEIVILDFHVHNADHALGSCLMAAEGGPVQRHVMLKFLRDKKSLSACEFSQKRVGAHLGTKWLKHELKLFTETGKSVAPIEADITILDDNDKAYLRSVPGAMEAYEGTRTWEGKLRVTCLNGAQVSLQPSLKAEFAHALPSVKAQFDAMEKLHNDKYGSLLVGKLQTVRGDARGGTPTADPRPSNLTSGNAQEGSGELNPEPVSLTGPESDAQLRQQYKINVDVKAFDNRGVGFLVADNGHAFIIVKSEDLILRKGTKIAGLGSGRMTQEAGGHALQLGFPDGDRTLTEAWWVTVWGVCSSHRLLDVTSCISHPQFQVTSSTDKLNCHLRCFHWHLQCADCADSFPLSSHMTHSINVSTVSSDTFKVGCADISPSCRFHMTRLTDISTVSIGIFKVGCDTKFLRFHVTHSTDISTALIDIFNWHLPPLTFQASFGIQLTLYSFIGHSTDIVHWYIQLTHSRFN</sequence>
<dbReference type="EMBL" id="CAMXCT020000513">
    <property type="protein sequence ID" value="CAL1133186.1"/>
    <property type="molecule type" value="Genomic_DNA"/>
</dbReference>
<protein>
    <submittedName>
        <fullName evidence="2">Uncharacterized protein</fullName>
    </submittedName>
</protein>
<proteinExistence type="predicted"/>
<accession>A0A9P1BX49</accession>
<evidence type="ECO:0000256" key="1">
    <source>
        <dbReference type="SAM" id="MobiDB-lite"/>
    </source>
</evidence>
<feature type="region of interest" description="Disordered" evidence="1">
    <location>
        <begin position="153"/>
        <end position="187"/>
    </location>
</feature>
<evidence type="ECO:0000313" key="2">
    <source>
        <dbReference type="EMBL" id="CAI3979811.1"/>
    </source>
</evidence>
<evidence type="ECO:0000313" key="4">
    <source>
        <dbReference type="Proteomes" id="UP001152797"/>
    </source>
</evidence>
<evidence type="ECO:0000313" key="3">
    <source>
        <dbReference type="EMBL" id="CAL1133186.1"/>
    </source>
</evidence>
<organism evidence="2">
    <name type="scientific">Cladocopium goreaui</name>
    <dbReference type="NCBI Taxonomy" id="2562237"/>
    <lineage>
        <taxon>Eukaryota</taxon>
        <taxon>Sar</taxon>
        <taxon>Alveolata</taxon>
        <taxon>Dinophyceae</taxon>
        <taxon>Suessiales</taxon>
        <taxon>Symbiodiniaceae</taxon>
        <taxon>Cladocopium</taxon>
    </lineage>
</organism>
<dbReference type="Proteomes" id="UP001152797">
    <property type="component" value="Unassembled WGS sequence"/>
</dbReference>